<evidence type="ECO:0000259" key="6">
    <source>
        <dbReference type="Pfam" id="PF14940"/>
    </source>
</evidence>
<dbReference type="InterPro" id="IPR039587">
    <property type="entry name" value="TMEM248/TMEM219_dom"/>
</dbReference>
<feature type="transmembrane region" description="Helical" evidence="5">
    <location>
        <begin position="20"/>
        <end position="40"/>
    </location>
</feature>
<evidence type="ECO:0000313" key="8">
    <source>
        <dbReference type="Proteomes" id="UP001642483"/>
    </source>
</evidence>
<feature type="transmembrane region" description="Helical" evidence="5">
    <location>
        <begin position="124"/>
        <end position="143"/>
    </location>
</feature>
<feature type="domain" description="TMEM248/TMEM219" evidence="6">
    <location>
        <begin position="10"/>
        <end position="227"/>
    </location>
</feature>
<keyword evidence="8" id="KW-1185">Reference proteome</keyword>
<dbReference type="InterPro" id="IPR039493">
    <property type="entry name" value="TMEM248/TMEM219"/>
</dbReference>
<keyword evidence="3 5" id="KW-1133">Transmembrane helix</keyword>
<organism evidence="7 8">
    <name type="scientific">Clavelina lepadiformis</name>
    <name type="common">Light-bulb sea squirt</name>
    <name type="synonym">Ascidia lepadiformis</name>
    <dbReference type="NCBI Taxonomy" id="159417"/>
    <lineage>
        <taxon>Eukaryota</taxon>
        <taxon>Metazoa</taxon>
        <taxon>Chordata</taxon>
        <taxon>Tunicata</taxon>
        <taxon>Ascidiacea</taxon>
        <taxon>Aplousobranchia</taxon>
        <taxon>Clavelinidae</taxon>
        <taxon>Clavelina</taxon>
    </lineage>
</organism>
<name>A0ABP0GAC0_CLALP</name>
<dbReference type="PANTHER" id="PTHR16002:SF4">
    <property type="entry name" value="TMEM248_TMEM219 DOMAIN-CONTAINING PROTEIN"/>
    <property type="match status" value="1"/>
</dbReference>
<reference evidence="7 8" key="1">
    <citation type="submission" date="2024-02" db="EMBL/GenBank/DDBJ databases">
        <authorList>
            <person name="Daric V."/>
            <person name="Darras S."/>
        </authorList>
    </citation>
    <scope>NUCLEOTIDE SEQUENCE [LARGE SCALE GENOMIC DNA]</scope>
</reference>
<keyword evidence="4 5" id="KW-0472">Membrane</keyword>
<keyword evidence="2 5" id="KW-0812">Transmembrane</keyword>
<evidence type="ECO:0000256" key="1">
    <source>
        <dbReference type="ARBA" id="ARBA00004370"/>
    </source>
</evidence>
<dbReference type="Pfam" id="PF14940">
    <property type="entry name" value="TMEM219"/>
    <property type="match status" value="1"/>
</dbReference>
<protein>
    <recommendedName>
        <fullName evidence="6">TMEM248/TMEM219 domain-containing protein</fullName>
    </recommendedName>
</protein>
<evidence type="ECO:0000313" key="7">
    <source>
        <dbReference type="EMBL" id="CAK8687754.1"/>
    </source>
</evidence>
<evidence type="ECO:0000256" key="5">
    <source>
        <dbReference type="SAM" id="Phobius"/>
    </source>
</evidence>
<comment type="subcellular location">
    <subcellularLocation>
        <location evidence="1">Membrane</location>
    </subcellularLocation>
</comment>
<accession>A0ABP0GAC0</accession>
<evidence type="ECO:0000256" key="4">
    <source>
        <dbReference type="ARBA" id="ARBA00023136"/>
    </source>
</evidence>
<dbReference type="PANTHER" id="PTHR16002">
    <property type="entry name" value="TRANSMEMBRANE PROTEIN 248-LIKE"/>
    <property type="match status" value="1"/>
</dbReference>
<dbReference type="EMBL" id="CAWYQH010000106">
    <property type="protein sequence ID" value="CAK8687754.1"/>
    <property type="molecule type" value="Genomic_DNA"/>
</dbReference>
<evidence type="ECO:0000256" key="3">
    <source>
        <dbReference type="ARBA" id="ARBA00022989"/>
    </source>
</evidence>
<sequence length="279" mass="31254">MTSGSLNRVRVFLSSRPPLVVFIFCIGMTTVAFISFAYYVKLNNVRNPDVARDWNTFLYNATQINFCNEPQNYSSLQLNVTHFTHGTQPLYKNVSTHLETTIFMPAKNVDELVSSMSSTIHASLLGFSGFASNLSLFVLFDFYEPLNLRCDNSAGCVKDIAACTNIFAPAILFPPALQLPACSAQMNRSHTSSIRLIGELPRSDFTSSDCHLLVKINHDEDEKLVVMLNLETRLMVHSHLMVSSYIFIAVIIVVTLLGLLRSGSREHHNKYSHNSLNQL</sequence>
<feature type="transmembrane region" description="Helical" evidence="5">
    <location>
        <begin position="240"/>
        <end position="260"/>
    </location>
</feature>
<proteinExistence type="predicted"/>
<gene>
    <name evidence="7" type="ORF">CVLEPA_LOCUS19819</name>
</gene>
<evidence type="ECO:0000256" key="2">
    <source>
        <dbReference type="ARBA" id="ARBA00022692"/>
    </source>
</evidence>
<dbReference type="Proteomes" id="UP001642483">
    <property type="component" value="Unassembled WGS sequence"/>
</dbReference>
<comment type="caution">
    <text evidence="7">The sequence shown here is derived from an EMBL/GenBank/DDBJ whole genome shotgun (WGS) entry which is preliminary data.</text>
</comment>